<evidence type="ECO:0000256" key="2">
    <source>
        <dbReference type="ARBA" id="ARBA00022692"/>
    </source>
</evidence>
<proteinExistence type="predicted"/>
<dbReference type="Proteomes" id="UP000239710">
    <property type="component" value="Unassembled WGS sequence"/>
</dbReference>
<name>A0A1C3NKZ3_9XANT</name>
<keyword evidence="3 5" id="KW-1133">Transmembrane helix</keyword>
<evidence type="ECO:0000313" key="7">
    <source>
        <dbReference type="EMBL" id="SBV51059.1"/>
    </source>
</evidence>
<protein>
    <submittedName>
        <fullName evidence="6">DUF4870 domain-containing protein</fullName>
    </submittedName>
</protein>
<keyword evidence="2 5" id="KW-0812">Transmembrane</keyword>
<evidence type="ECO:0000256" key="4">
    <source>
        <dbReference type="ARBA" id="ARBA00023136"/>
    </source>
</evidence>
<dbReference type="EMBL" id="FLTX01000027">
    <property type="protein sequence ID" value="SBV51059.1"/>
    <property type="molecule type" value="Genomic_DNA"/>
</dbReference>
<dbReference type="Proteomes" id="UP000092503">
    <property type="component" value="Unassembled WGS sequence"/>
</dbReference>
<evidence type="ECO:0000256" key="3">
    <source>
        <dbReference type="ARBA" id="ARBA00022989"/>
    </source>
</evidence>
<evidence type="ECO:0000313" key="6">
    <source>
        <dbReference type="EMBL" id="PPV07207.1"/>
    </source>
</evidence>
<accession>A0A1C3NKZ3</accession>
<gene>
    <name evidence="7" type="ORF">XBLMG947_1843</name>
    <name evidence="6" type="ORF">XbrCFBP1976_08950</name>
</gene>
<evidence type="ECO:0000256" key="1">
    <source>
        <dbReference type="ARBA" id="ARBA00004141"/>
    </source>
</evidence>
<reference evidence="6 9" key="2">
    <citation type="submission" date="2016-08" db="EMBL/GenBank/DDBJ databases">
        <title>Evolution of the type three secretion system and type three effector repertoires in Xanthomonas.</title>
        <authorList>
            <person name="Merda D."/>
            <person name="Briand M."/>
            <person name="Bosis E."/>
            <person name="Rousseau C."/>
            <person name="Portier P."/>
            <person name="Jacques M.-A."/>
            <person name="Fischer-Le Saux M."/>
        </authorList>
    </citation>
    <scope>NUCLEOTIDE SEQUENCE [LARGE SCALE GENOMIC DNA]</scope>
    <source>
        <strain evidence="6 9">CFBP1976</strain>
    </source>
</reference>
<dbReference type="AlphaFoldDB" id="A0A1C3NKZ3"/>
<keyword evidence="4 5" id="KW-0472">Membrane</keyword>
<feature type="transmembrane region" description="Helical" evidence="5">
    <location>
        <begin position="36"/>
        <end position="59"/>
    </location>
</feature>
<comment type="subcellular location">
    <subcellularLocation>
        <location evidence="1">Membrane</location>
        <topology evidence="1">Multi-pass membrane protein</topology>
    </subcellularLocation>
</comment>
<dbReference type="InterPro" id="IPR019109">
    <property type="entry name" value="MamF_MmsF"/>
</dbReference>
<sequence length="88" mass="9222">MAKRDTLPFAAEHARQAMLLGDGLSALSALSLAPTLVIFGAGVVFGAILLLALLVAMVWSLRAAMKAACGERYRYPLPYGSAPVSPFS</sequence>
<dbReference type="EMBL" id="MDCE01000010">
    <property type="protein sequence ID" value="PPV07207.1"/>
    <property type="molecule type" value="Genomic_DNA"/>
</dbReference>
<organism evidence="7 8">
    <name type="scientific">Xanthomonas bromi</name>
    <dbReference type="NCBI Taxonomy" id="56449"/>
    <lineage>
        <taxon>Bacteria</taxon>
        <taxon>Pseudomonadati</taxon>
        <taxon>Pseudomonadota</taxon>
        <taxon>Gammaproteobacteria</taxon>
        <taxon>Lysobacterales</taxon>
        <taxon>Lysobacteraceae</taxon>
        <taxon>Xanthomonas</taxon>
    </lineage>
</organism>
<dbReference type="Pfam" id="PF09685">
    <property type="entry name" value="MamF_MmsF"/>
    <property type="match status" value="1"/>
</dbReference>
<dbReference type="STRING" id="56449.XBLMG947_1843"/>
<evidence type="ECO:0000313" key="9">
    <source>
        <dbReference type="Proteomes" id="UP000239710"/>
    </source>
</evidence>
<reference evidence="7 8" key="1">
    <citation type="submission" date="2016-06" db="EMBL/GenBank/DDBJ databases">
        <authorList>
            <person name="Kjaerup R.B."/>
            <person name="Dalgaard T.S."/>
            <person name="Juul-Madsen H.R."/>
        </authorList>
    </citation>
    <scope>NUCLEOTIDE SEQUENCE [LARGE SCALE GENOMIC DNA]</scope>
    <source>
        <strain evidence="7">LMG947</strain>
    </source>
</reference>
<dbReference type="RefSeq" id="WP_083992989.1">
    <property type="nucleotide sequence ID" value="NZ_FLTX01000027.1"/>
</dbReference>
<evidence type="ECO:0000313" key="8">
    <source>
        <dbReference type="Proteomes" id="UP000092503"/>
    </source>
</evidence>
<evidence type="ECO:0000256" key="5">
    <source>
        <dbReference type="SAM" id="Phobius"/>
    </source>
</evidence>
<keyword evidence="9" id="KW-1185">Reference proteome</keyword>